<evidence type="ECO:0000313" key="2">
    <source>
        <dbReference type="EMBL" id="GGL08799.1"/>
    </source>
</evidence>
<gene>
    <name evidence="2" type="ORF">GCM10010844_29420</name>
</gene>
<dbReference type="PANTHER" id="PTHR43792">
    <property type="entry name" value="GNAT FAMILY, PUTATIVE (AFU_ORTHOLOGUE AFUA_3G00765)-RELATED-RELATED"/>
    <property type="match status" value="1"/>
</dbReference>
<dbReference type="RefSeq" id="WP_189069747.1">
    <property type="nucleotide sequence ID" value="NZ_BMPE01000010.1"/>
</dbReference>
<name>A0ABQ2FN04_9DEIO</name>
<dbReference type="EMBL" id="BMPE01000010">
    <property type="protein sequence ID" value="GGL08799.1"/>
    <property type="molecule type" value="Genomic_DNA"/>
</dbReference>
<dbReference type="InterPro" id="IPR051531">
    <property type="entry name" value="N-acetyltransferase"/>
</dbReference>
<sequence length="177" mass="18448">MTVPVTPRLLLLPLTRTVMARRLETESFTLTLGGPGGPLEVHFGPEWPGDPLPLFPGKLARLAPGQEEVAGSFIAVHRDTGDAVGQLGAKGRPSAAGAQEIGYGFNPAVWGQGLATEGVGALVAHLHAQPDVYAVTAETAVGNPASARVLMKLGFRQVGTGHSEDDGPLLLWVHRPA</sequence>
<evidence type="ECO:0000313" key="3">
    <source>
        <dbReference type="Proteomes" id="UP000604341"/>
    </source>
</evidence>
<dbReference type="Gene3D" id="3.40.630.30">
    <property type="match status" value="1"/>
</dbReference>
<organism evidence="2 3">
    <name type="scientific">Deinococcus radiotolerans</name>
    <dbReference type="NCBI Taxonomy" id="1309407"/>
    <lineage>
        <taxon>Bacteria</taxon>
        <taxon>Thermotogati</taxon>
        <taxon>Deinococcota</taxon>
        <taxon>Deinococci</taxon>
        <taxon>Deinococcales</taxon>
        <taxon>Deinococcaceae</taxon>
        <taxon>Deinococcus</taxon>
    </lineage>
</organism>
<dbReference type="SUPFAM" id="SSF55729">
    <property type="entry name" value="Acyl-CoA N-acyltransferases (Nat)"/>
    <property type="match status" value="1"/>
</dbReference>
<evidence type="ECO:0000259" key="1">
    <source>
        <dbReference type="PROSITE" id="PS51186"/>
    </source>
</evidence>
<dbReference type="Pfam" id="PF13302">
    <property type="entry name" value="Acetyltransf_3"/>
    <property type="match status" value="1"/>
</dbReference>
<reference evidence="3" key="1">
    <citation type="journal article" date="2019" name="Int. J. Syst. Evol. Microbiol.">
        <title>The Global Catalogue of Microorganisms (GCM) 10K type strain sequencing project: providing services to taxonomists for standard genome sequencing and annotation.</title>
        <authorList>
            <consortium name="The Broad Institute Genomics Platform"/>
            <consortium name="The Broad Institute Genome Sequencing Center for Infectious Disease"/>
            <person name="Wu L."/>
            <person name="Ma J."/>
        </authorList>
    </citation>
    <scope>NUCLEOTIDE SEQUENCE [LARGE SCALE GENOMIC DNA]</scope>
    <source>
        <strain evidence="3">JCM 19173</strain>
    </source>
</reference>
<protein>
    <submittedName>
        <fullName evidence="2">N-acetyltransferase</fullName>
    </submittedName>
</protein>
<keyword evidence="3" id="KW-1185">Reference proteome</keyword>
<dbReference type="PROSITE" id="PS51186">
    <property type="entry name" value="GNAT"/>
    <property type="match status" value="1"/>
</dbReference>
<accession>A0ABQ2FN04</accession>
<dbReference type="Proteomes" id="UP000604341">
    <property type="component" value="Unassembled WGS sequence"/>
</dbReference>
<comment type="caution">
    <text evidence="2">The sequence shown here is derived from an EMBL/GenBank/DDBJ whole genome shotgun (WGS) entry which is preliminary data.</text>
</comment>
<dbReference type="InterPro" id="IPR000182">
    <property type="entry name" value="GNAT_dom"/>
</dbReference>
<dbReference type="PANTHER" id="PTHR43792:SF1">
    <property type="entry name" value="N-ACETYLTRANSFERASE DOMAIN-CONTAINING PROTEIN"/>
    <property type="match status" value="1"/>
</dbReference>
<dbReference type="InterPro" id="IPR016181">
    <property type="entry name" value="Acyl_CoA_acyltransferase"/>
</dbReference>
<feature type="domain" description="N-acetyltransferase" evidence="1">
    <location>
        <begin position="7"/>
        <end position="177"/>
    </location>
</feature>
<proteinExistence type="predicted"/>